<dbReference type="AlphaFoldDB" id="A0A9E7R4I9"/>
<name>A0A9E7R4I9_9EURY</name>
<organism evidence="1 2">
    <name type="scientific">Salinirubellus salinus</name>
    <dbReference type="NCBI Taxonomy" id="1364945"/>
    <lineage>
        <taxon>Archaea</taxon>
        <taxon>Methanobacteriati</taxon>
        <taxon>Methanobacteriota</taxon>
        <taxon>Stenosarchaea group</taxon>
        <taxon>Halobacteria</taxon>
        <taxon>Halobacteriales</taxon>
        <taxon>Natronomonadaceae</taxon>
        <taxon>Salinirubellus</taxon>
    </lineage>
</organism>
<dbReference type="GeneID" id="74941588"/>
<dbReference type="EMBL" id="CP104003">
    <property type="protein sequence ID" value="UWM55482.1"/>
    <property type="molecule type" value="Genomic_DNA"/>
</dbReference>
<dbReference type="KEGG" id="ssai:N0B31_04160"/>
<evidence type="ECO:0000313" key="2">
    <source>
        <dbReference type="Proteomes" id="UP001057580"/>
    </source>
</evidence>
<gene>
    <name evidence="1" type="ORF">N0B31_04160</name>
</gene>
<accession>A0A9E7R4I9</accession>
<evidence type="ECO:0000313" key="1">
    <source>
        <dbReference type="EMBL" id="UWM55482.1"/>
    </source>
</evidence>
<dbReference type="RefSeq" id="WP_260594582.1">
    <property type="nucleotide sequence ID" value="NZ_CP104003.1"/>
</dbReference>
<reference evidence="1" key="1">
    <citation type="submission" date="2022-09" db="EMBL/GenBank/DDBJ databases">
        <title>Diverse halophilic archaea isolated from saline environments.</title>
        <authorList>
            <person name="Cui H.-L."/>
        </authorList>
    </citation>
    <scope>NUCLEOTIDE SEQUENCE</scope>
    <source>
        <strain evidence="1">ZS-35-S2</strain>
    </source>
</reference>
<sequence length="58" mass="6355">MTTDALRTAIVLYTSGTIDDAAAARYLGLSPERWATYRRTHGLTAPGRDTTREDPMAV</sequence>
<protein>
    <submittedName>
        <fullName evidence="1">Uncharacterized protein</fullName>
    </submittedName>
</protein>
<dbReference type="Proteomes" id="UP001057580">
    <property type="component" value="Chromosome"/>
</dbReference>
<dbReference type="InterPro" id="IPR055741">
    <property type="entry name" value="DUF7317"/>
</dbReference>
<dbReference type="Pfam" id="PF24001">
    <property type="entry name" value="DUF7317"/>
    <property type="match status" value="1"/>
</dbReference>
<keyword evidence="2" id="KW-1185">Reference proteome</keyword>
<proteinExistence type="predicted"/>